<accession>A0AAV6QWE0</accession>
<evidence type="ECO:0000313" key="2">
    <source>
        <dbReference type="EMBL" id="KAG7497361.1"/>
    </source>
</evidence>
<protein>
    <submittedName>
        <fullName evidence="2">Uncharacterized protein</fullName>
    </submittedName>
</protein>
<keyword evidence="3" id="KW-1185">Reference proteome</keyword>
<evidence type="ECO:0000313" key="3">
    <source>
        <dbReference type="Proteomes" id="UP000693946"/>
    </source>
</evidence>
<dbReference type="EMBL" id="JAGKHQ010000015">
    <property type="protein sequence ID" value="KAG7497361.1"/>
    <property type="molecule type" value="Genomic_DNA"/>
</dbReference>
<name>A0AAV6QWE0_SOLSE</name>
<sequence>MASIKRIPHKQPDNDASVDPGLCVTHRSGEIRRALTSPDRDRTKTGRKYHRDCVCTVTFLSSSPSPVARLTSPGTAGVQLVAPRRGTAAERAVTRCVKDILAYTYSNPPLHSLYDRSF</sequence>
<comment type="caution">
    <text evidence="2">The sequence shown here is derived from an EMBL/GenBank/DDBJ whole genome shotgun (WGS) entry which is preliminary data.</text>
</comment>
<proteinExistence type="predicted"/>
<feature type="region of interest" description="Disordered" evidence="1">
    <location>
        <begin position="1"/>
        <end position="23"/>
    </location>
</feature>
<evidence type="ECO:0000256" key="1">
    <source>
        <dbReference type="SAM" id="MobiDB-lite"/>
    </source>
</evidence>
<dbReference type="Proteomes" id="UP000693946">
    <property type="component" value="Linkage Group LG3"/>
</dbReference>
<gene>
    <name evidence="2" type="ORF">JOB18_036414</name>
</gene>
<dbReference type="AlphaFoldDB" id="A0AAV6QWE0"/>
<organism evidence="2 3">
    <name type="scientific">Solea senegalensis</name>
    <name type="common">Senegalese sole</name>
    <dbReference type="NCBI Taxonomy" id="28829"/>
    <lineage>
        <taxon>Eukaryota</taxon>
        <taxon>Metazoa</taxon>
        <taxon>Chordata</taxon>
        <taxon>Craniata</taxon>
        <taxon>Vertebrata</taxon>
        <taxon>Euteleostomi</taxon>
        <taxon>Actinopterygii</taxon>
        <taxon>Neopterygii</taxon>
        <taxon>Teleostei</taxon>
        <taxon>Neoteleostei</taxon>
        <taxon>Acanthomorphata</taxon>
        <taxon>Carangaria</taxon>
        <taxon>Pleuronectiformes</taxon>
        <taxon>Pleuronectoidei</taxon>
        <taxon>Soleidae</taxon>
        <taxon>Solea</taxon>
    </lineage>
</organism>
<reference evidence="2 3" key="1">
    <citation type="journal article" date="2021" name="Sci. Rep.">
        <title>Chromosome anchoring in Senegalese sole (Solea senegalensis) reveals sex-associated markers and genome rearrangements in flatfish.</title>
        <authorList>
            <person name="Guerrero-Cozar I."/>
            <person name="Gomez-Garrido J."/>
            <person name="Berbel C."/>
            <person name="Martinez-Blanch J.F."/>
            <person name="Alioto T."/>
            <person name="Claros M.G."/>
            <person name="Gagnaire P.A."/>
            <person name="Manchado M."/>
        </authorList>
    </citation>
    <scope>NUCLEOTIDE SEQUENCE [LARGE SCALE GENOMIC DNA]</scope>
    <source>
        <strain evidence="2">Sse05_10M</strain>
    </source>
</reference>